<gene>
    <name evidence="1" type="ORF">DI565_00575</name>
</gene>
<evidence type="ECO:0000313" key="2">
    <source>
        <dbReference type="Proteomes" id="UP000249577"/>
    </source>
</evidence>
<accession>A0A2W5KSM9</accession>
<dbReference type="Proteomes" id="UP000249577">
    <property type="component" value="Unassembled WGS sequence"/>
</dbReference>
<dbReference type="AlphaFoldDB" id="A0A2W5KSM9"/>
<reference evidence="1 2" key="1">
    <citation type="submission" date="2017-08" db="EMBL/GenBank/DDBJ databases">
        <title>Infants hospitalized years apart are colonized by the same room-sourced microbial strains.</title>
        <authorList>
            <person name="Brooks B."/>
            <person name="Olm M.R."/>
            <person name="Firek B.A."/>
            <person name="Baker R."/>
            <person name="Thomas B.C."/>
            <person name="Morowitz M.J."/>
            <person name="Banfield J.F."/>
        </authorList>
    </citation>
    <scope>NUCLEOTIDE SEQUENCE [LARGE SCALE GENOMIC DNA]</scope>
    <source>
        <strain evidence="1">S2_005_003_R2_43</strain>
    </source>
</reference>
<evidence type="ECO:0000313" key="1">
    <source>
        <dbReference type="EMBL" id="PZQ18934.1"/>
    </source>
</evidence>
<comment type="caution">
    <text evidence="1">The sequence shown here is derived from an EMBL/GenBank/DDBJ whole genome shotgun (WGS) entry which is preliminary data.</text>
</comment>
<organism evidence="1 2">
    <name type="scientific">Ancylobacter novellus</name>
    <name type="common">Thiobacillus novellus</name>
    <dbReference type="NCBI Taxonomy" id="921"/>
    <lineage>
        <taxon>Bacteria</taxon>
        <taxon>Pseudomonadati</taxon>
        <taxon>Pseudomonadota</taxon>
        <taxon>Alphaproteobacteria</taxon>
        <taxon>Hyphomicrobiales</taxon>
        <taxon>Xanthobacteraceae</taxon>
        <taxon>Ancylobacter</taxon>
    </lineage>
</organism>
<sequence length="158" mass="17005">MSAWTPEDYLDEVVPEPRESPTAWIVGRDGAEGWRLADIDGRDEGPADACRIVIPEGGVVTFCAFDDYGAFEIETLADGGWSCPDDIPADATHFCAEGDIDTLGESVDQFVAGLIENGYASPGETVRTAVYRWSDPIPHRLVVENGAARFVAEAGARI</sequence>
<dbReference type="EMBL" id="QFPN01000001">
    <property type="protein sequence ID" value="PZQ18934.1"/>
    <property type="molecule type" value="Genomic_DNA"/>
</dbReference>
<proteinExistence type="predicted"/>
<name>A0A2W5KSM9_ANCNO</name>
<protein>
    <submittedName>
        <fullName evidence="1">Uncharacterized protein</fullName>
    </submittedName>
</protein>